<dbReference type="EMBL" id="VSRR010085660">
    <property type="protein sequence ID" value="MPC90828.1"/>
    <property type="molecule type" value="Genomic_DNA"/>
</dbReference>
<evidence type="ECO:0000313" key="2">
    <source>
        <dbReference type="EMBL" id="MPC90828.1"/>
    </source>
</evidence>
<evidence type="ECO:0000256" key="1">
    <source>
        <dbReference type="SAM" id="MobiDB-lite"/>
    </source>
</evidence>
<keyword evidence="3" id="KW-1185">Reference proteome</keyword>
<organism evidence="2 3">
    <name type="scientific">Portunus trituberculatus</name>
    <name type="common">Swimming crab</name>
    <name type="synonym">Neptunus trituberculatus</name>
    <dbReference type="NCBI Taxonomy" id="210409"/>
    <lineage>
        <taxon>Eukaryota</taxon>
        <taxon>Metazoa</taxon>
        <taxon>Ecdysozoa</taxon>
        <taxon>Arthropoda</taxon>
        <taxon>Crustacea</taxon>
        <taxon>Multicrustacea</taxon>
        <taxon>Malacostraca</taxon>
        <taxon>Eumalacostraca</taxon>
        <taxon>Eucarida</taxon>
        <taxon>Decapoda</taxon>
        <taxon>Pleocyemata</taxon>
        <taxon>Brachyura</taxon>
        <taxon>Eubrachyura</taxon>
        <taxon>Portunoidea</taxon>
        <taxon>Portunidae</taxon>
        <taxon>Portuninae</taxon>
        <taxon>Portunus</taxon>
    </lineage>
</organism>
<gene>
    <name evidence="2" type="ORF">E2C01_085831</name>
</gene>
<dbReference type="Proteomes" id="UP000324222">
    <property type="component" value="Unassembled WGS sequence"/>
</dbReference>
<accession>A0A5B7JCZ5</accession>
<comment type="caution">
    <text evidence="2">The sequence shown here is derived from an EMBL/GenBank/DDBJ whole genome shotgun (WGS) entry which is preliminary data.</text>
</comment>
<proteinExistence type="predicted"/>
<sequence>MLGSDRPSVGGLSSMGGLELGNRVVECTEQSAGLDGWPASMMRGSDRPGEVLGAMVDRRAHLVPHELPEDKKSLVVGVGLRQEMREKWKA</sequence>
<reference evidence="2 3" key="1">
    <citation type="submission" date="2019-05" db="EMBL/GenBank/DDBJ databases">
        <title>Another draft genome of Portunus trituberculatus and its Hox gene families provides insights of decapod evolution.</title>
        <authorList>
            <person name="Jeong J.-H."/>
            <person name="Song I."/>
            <person name="Kim S."/>
            <person name="Choi T."/>
            <person name="Kim D."/>
            <person name="Ryu S."/>
            <person name="Kim W."/>
        </authorList>
    </citation>
    <scope>NUCLEOTIDE SEQUENCE [LARGE SCALE GENOMIC DNA]</scope>
    <source>
        <tissue evidence="2">Muscle</tissue>
    </source>
</reference>
<feature type="compositionally biased region" description="Low complexity" evidence="1">
    <location>
        <begin position="8"/>
        <end position="21"/>
    </location>
</feature>
<name>A0A5B7JCZ5_PORTR</name>
<protein>
    <submittedName>
        <fullName evidence="2">Uncharacterized protein</fullName>
    </submittedName>
</protein>
<feature type="region of interest" description="Disordered" evidence="1">
    <location>
        <begin position="1"/>
        <end position="21"/>
    </location>
</feature>
<evidence type="ECO:0000313" key="3">
    <source>
        <dbReference type="Proteomes" id="UP000324222"/>
    </source>
</evidence>
<dbReference type="AlphaFoldDB" id="A0A5B7JCZ5"/>